<evidence type="ECO:0000256" key="1">
    <source>
        <dbReference type="ARBA" id="ARBA00022679"/>
    </source>
</evidence>
<gene>
    <name evidence="3" type="ORF">DFR57_11038</name>
</gene>
<dbReference type="InterPro" id="IPR041698">
    <property type="entry name" value="Methyltransf_25"/>
</dbReference>
<comment type="caution">
    <text evidence="3">The sequence shown here is derived from an EMBL/GenBank/DDBJ whole genome shotgun (WGS) entry which is preliminary data.</text>
</comment>
<dbReference type="InterPro" id="IPR029063">
    <property type="entry name" value="SAM-dependent_MTases_sf"/>
</dbReference>
<feature type="domain" description="Methyltransferase" evidence="2">
    <location>
        <begin position="45"/>
        <end position="138"/>
    </location>
</feature>
<organism evidence="3 4">
    <name type="scientific">Saliterribacillus persicus</name>
    <dbReference type="NCBI Taxonomy" id="930114"/>
    <lineage>
        <taxon>Bacteria</taxon>
        <taxon>Bacillati</taxon>
        <taxon>Bacillota</taxon>
        <taxon>Bacilli</taxon>
        <taxon>Bacillales</taxon>
        <taxon>Bacillaceae</taxon>
        <taxon>Saliterribacillus</taxon>
    </lineage>
</organism>
<dbReference type="GO" id="GO:0008168">
    <property type="term" value="F:methyltransferase activity"/>
    <property type="evidence" value="ECO:0007669"/>
    <property type="project" value="UniProtKB-KW"/>
</dbReference>
<protein>
    <submittedName>
        <fullName evidence="3">tRNA (Cmo5U34)-methyltransferase</fullName>
    </submittedName>
</protein>
<dbReference type="AlphaFoldDB" id="A0A368XCW3"/>
<dbReference type="RefSeq" id="WP_114353488.1">
    <property type="nucleotide sequence ID" value="NZ_QPJJ01000010.1"/>
</dbReference>
<keyword evidence="3" id="KW-0489">Methyltransferase</keyword>
<evidence type="ECO:0000313" key="3">
    <source>
        <dbReference type="EMBL" id="RCW65822.1"/>
    </source>
</evidence>
<name>A0A368XCW3_9BACI</name>
<dbReference type="Pfam" id="PF13649">
    <property type="entry name" value="Methyltransf_25"/>
    <property type="match status" value="1"/>
</dbReference>
<dbReference type="EMBL" id="QPJJ01000010">
    <property type="protein sequence ID" value="RCW65822.1"/>
    <property type="molecule type" value="Genomic_DNA"/>
</dbReference>
<reference evidence="3 4" key="1">
    <citation type="submission" date="2018-07" db="EMBL/GenBank/DDBJ databases">
        <title>Genomic Encyclopedia of Type Strains, Phase IV (KMG-IV): sequencing the most valuable type-strain genomes for metagenomic binning, comparative biology and taxonomic classification.</title>
        <authorList>
            <person name="Goeker M."/>
        </authorList>
    </citation>
    <scope>NUCLEOTIDE SEQUENCE [LARGE SCALE GENOMIC DNA]</scope>
    <source>
        <strain evidence="3 4">DSM 27696</strain>
    </source>
</reference>
<dbReference type="SUPFAM" id="SSF53335">
    <property type="entry name" value="S-adenosyl-L-methionine-dependent methyltransferases"/>
    <property type="match status" value="1"/>
</dbReference>
<evidence type="ECO:0000313" key="4">
    <source>
        <dbReference type="Proteomes" id="UP000252585"/>
    </source>
</evidence>
<dbReference type="Proteomes" id="UP000252585">
    <property type="component" value="Unassembled WGS sequence"/>
</dbReference>
<dbReference type="PANTHER" id="PTHR43861">
    <property type="entry name" value="TRANS-ACONITATE 2-METHYLTRANSFERASE-RELATED"/>
    <property type="match status" value="1"/>
</dbReference>
<dbReference type="GO" id="GO:0032259">
    <property type="term" value="P:methylation"/>
    <property type="evidence" value="ECO:0007669"/>
    <property type="project" value="UniProtKB-KW"/>
</dbReference>
<accession>A0A368XCW3</accession>
<sequence>MKMGDWNSQNAENYSRTIPQKIPGYELLYEQMIAIIQVILKPTKILVVGAGGGQELLTLGKIFKDVKYTAVDPSRKMLNLAQARLTDISIQVDWFESELAAVPITERFEVITCHLMLHFLEEKQALVEELGKRLKPGGLCFISCIIREEKEENTLPFWQQHMKNNGIANEEIEQFGVSLDKTTYPALPSDLYKWLNDAGFVTIIPYFKSYAIVAYVAIKGESTCQKTC</sequence>
<dbReference type="CDD" id="cd02440">
    <property type="entry name" value="AdoMet_MTases"/>
    <property type="match status" value="1"/>
</dbReference>
<dbReference type="OrthoDB" id="213472at2"/>
<proteinExistence type="predicted"/>
<dbReference type="Gene3D" id="3.40.50.150">
    <property type="entry name" value="Vaccinia Virus protein VP39"/>
    <property type="match status" value="1"/>
</dbReference>
<keyword evidence="1 3" id="KW-0808">Transferase</keyword>
<keyword evidence="4" id="KW-1185">Reference proteome</keyword>
<evidence type="ECO:0000259" key="2">
    <source>
        <dbReference type="Pfam" id="PF13649"/>
    </source>
</evidence>